<evidence type="ECO:0000313" key="3">
    <source>
        <dbReference type="Proteomes" id="UP000823775"/>
    </source>
</evidence>
<name>A0ABS8RJY2_DATST</name>
<dbReference type="Proteomes" id="UP000823775">
    <property type="component" value="Unassembled WGS sequence"/>
</dbReference>
<evidence type="ECO:0000313" key="2">
    <source>
        <dbReference type="EMBL" id="MCD7447124.1"/>
    </source>
</evidence>
<feature type="chain" id="PRO_5046230378" evidence="1">
    <location>
        <begin position="21"/>
        <end position="147"/>
    </location>
</feature>
<comment type="caution">
    <text evidence="2">The sequence shown here is derived from an EMBL/GenBank/DDBJ whole genome shotgun (WGS) entry which is preliminary data.</text>
</comment>
<evidence type="ECO:0000256" key="1">
    <source>
        <dbReference type="SAM" id="SignalP"/>
    </source>
</evidence>
<accession>A0ABS8RJY2</accession>
<protein>
    <submittedName>
        <fullName evidence="2">Uncharacterized protein</fullName>
    </submittedName>
</protein>
<feature type="signal peptide" evidence="1">
    <location>
        <begin position="1"/>
        <end position="20"/>
    </location>
</feature>
<gene>
    <name evidence="2" type="ORF">HAX54_023869</name>
</gene>
<proteinExistence type="predicted"/>
<dbReference type="EMBL" id="JACEIK010000029">
    <property type="protein sequence ID" value="MCD7447124.1"/>
    <property type="molecule type" value="Genomic_DNA"/>
</dbReference>
<organism evidence="2 3">
    <name type="scientific">Datura stramonium</name>
    <name type="common">Jimsonweed</name>
    <name type="synonym">Common thornapple</name>
    <dbReference type="NCBI Taxonomy" id="4076"/>
    <lineage>
        <taxon>Eukaryota</taxon>
        <taxon>Viridiplantae</taxon>
        <taxon>Streptophyta</taxon>
        <taxon>Embryophyta</taxon>
        <taxon>Tracheophyta</taxon>
        <taxon>Spermatophyta</taxon>
        <taxon>Magnoliopsida</taxon>
        <taxon>eudicotyledons</taxon>
        <taxon>Gunneridae</taxon>
        <taxon>Pentapetalae</taxon>
        <taxon>asterids</taxon>
        <taxon>lamiids</taxon>
        <taxon>Solanales</taxon>
        <taxon>Solanaceae</taxon>
        <taxon>Solanoideae</taxon>
        <taxon>Datureae</taxon>
        <taxon>Datura</taxon>
    </lineage>
</organism>
<keyword evidence="3" id="KW-1185">Reference proteome</keyword>
<reference evidence="2 3" key="1">
    <citation type="journal article" date="2021" name="BMC Genomics">
        <title>Datura genome reveals duplications of psychoactive alkaloid biosynthetic genes and high mutation rate following tissue culture.</title>
        <authorList>
            <person name="Rajewski A."/>
            <person name="Carter-House D."/>
            <person name="Stajich J."/>
            <person name="Litt A."/>
        </authorList>
    </citation>
    <scope>NUCLEOTIDE SEQUENCE [LARGE SCALE GENOMIC DNA]</scope>
    <source>
        <strain evidence="2">AR-01</strain>
    </source>
</reference>
<keyword evidence="1" id="KW-0732">Signal</keyword>
<sequence>MLALSAIFLNLLLSKQLVNSDPTGLEKVVLKFRSVNNMVIAPASTGSDNKSGNAVTRTDHTNRAMEAAVVETVKAFGLPKRMRPSKQSLILYFNPYFKINTHITGVVQRANIVVPYGLTVTVTSKLYLSASMCLLSIPSLSSICCLV</sequence>